<evidence type="ECO:0000313" key="2">
    <source>
        <dbReference type="Proteomes" id="UP000541610"/>
    </source>
</evidence>
<reference evidence="1 2" key="1">
    <citation type="submission" date="2020-04" db="EMBL/GenBank/DDBJ databases">
        <title>Perkinsus olseni comparative genomics.</title>
        <authorList>
            <person name="Bogema D.R."/>
        </authorList>
    </citation>
    <scope>NUCLEOTIDE SEQUENCE [LARGE SCALE GENOMIC DNA]</scope>
    <source>
        <strain evidence="1">00978-12</strain>
    </source>
</reference>
<gene>
    <name evidence="1" type="ORF">FOZ60_016870</name>
</gene>
<sequence>MARQGLFNLAVDLKTTNRKFEDASLPLELRYFVMQYIGKRDPLGFVIPDDDGEVKFFCGECNADEPNKFYVWVGGDSDHRIEIKWEGGRVEYVPNPVPRWLGVYNHVSLGYDCAYMIAPSDDGGSLLWELNVFTKVWRLVRRLEYTPVTTSCFDVTRYGDELRVAAVDDGGKSIYVWDGLGEMRTIECTGVTADLYNIWFVTADVVVATTAPGDEYGELVLYHVGLNAPRFNKNKIARTWWICSEPPYVYTSRCGHCLLTLLMRSSTSTAPC</sequence>
<dbReference type="EMBL" id="JABANP010000092">
    <property type="protein sequence ID" value="KAF4690783.1"/>
    <property type="molecule type" value="Genomic_DNA"/>
</dbReference>
<accession>A0A7J6P3N9</accession>
<dbReference type="OrthoDB" id="10403648at2759"/>
<protein>
    <submittedName>
        <fullName evidence="1">Uncharacterized protein</fullName>
    </submittedName>
</protein>
<proteinExistence type="predicted"/>
<evidence type="ECO:0000313" key="1">
    <source>
        <dbReference type="EMBL" id="KAF4690783.1"/>
    </source>
</evidence>
<name>A0A7J6P3N9_PEROL</name>
<organism evidence="1 2">
    <name type="scientific">Perkinsus olseni</name>
    <name type="common">Perkinsus atlanticus</name>
    <dbReference type="NCBI Taxonomy" id="32597"/>
    <lineage>
        <taxon>Eukaryota</taxon>
        <taxon>Sar</taxon>
        <taxon>Alveolata</taxon>
        <taxon>Perkinsozoa</taxon>
        <taxon>Perkinsea</taxon>
        <taxon>Perkinsida</taxon>
        <taxon>Perkinsidae</taxon>
        <taxon>Perkinsus</taxon>
    </lineage>
</organism>
<comment type="caution">
    <text evidence="1">The sequence shown here is derived from an EMBL/GenBank/DDBJ whole genome shotgun (WGS) entry which is preliminary data.</text>
</comment>
<dbReference type="Proteomes" id="UP000541610">
    <property type="component" value="Unassembled WGS sequence"/>
</dbReference>
<dbReference type="AlphaFoldDB" id="A0A7J6P3N9"/>
<dbReference type="SUPFAM" id="SSF89372">
    <property type="entry name" value="Fucose-specific lectin"/>
    <property type="match status" value="1"/>
</dbReference>